<dbReference type="InterPro" id="IPR032808">
    <property type="entry name" value="DoxX"/>
</dbReference>
<keyword evidence="3" id="KW-1003">Cell membrane</keyword>
<evidence type="ECO:0000256" key="2">
    <source>
        <dbReference type="ARBA" id="ARBA00006679"/>
    </source>
</evidence>
<proteinExistence type="inferred from homology"/>
<dbReference type="STRING" id="1391653.AKJ08_1211"/>
<name>A0A0K1PCH6_9BACT</name>
<evidence type="ECO:0000313" key="8">
    <source>
        <dbReference type="EMBL" id="AKU90824.1"/>
    </source>
</evidence>
<dbReference type="PANTHER" id="PTHR33452">
    <property type="entry name" value="OXIDOREDUCTASE CATD-RELATED"/>
    <property type="match status" value="1"/>
</dbReference>
<evidence type="ECO:0000256" key="1">
    <source>
        <dbReference type="ARBA" id="ARBA00004651"/>
    </source>
</evidence>
<evidence type="ECO:0000256" key="6">
    <source>
        <dbReference type="ARBA" id="ARBA00023136"/>
    </source>
</evidence>
<evidence type="ECO:0000313" key="9">
    <source>
        <dbReference type="Proteomes" id="UP000055590"/>
    </source>
</evidence>
<dbReference type="Proteomes" id="UP000055590">
    <property type="component" value="Chromosome"/>
</dbReference>
<dbReference type="EMBL" id="CP012332">
    <property type="protein sequence ID" value="AKU90824.1"/>
    <property type="molecule type" value="Genomic_DNA"/>
</dbReference>
<gene>
    <name evidence="8" type="ORF">AKJ08_1211</name>
</gene>
<comment type="similarity">
    <text evidence="2">Belongs to the DoxX family.</text>
</comment>
<protein>
    <submittedName>
        <fullName evidence="8">Putative integral membrane protein</fullName>
    </submittedName>
</protein>
<dbReference type="PANTHER" id="PTHR33452:SF1">
    <property type="entry name" value="INNER MEMBRANE PROTEIN YPHA-RELATED"/>
    <property type="match status" value="1"/>
</dbReference>
<keyword evidence="4 7" id="KW-0812">Transmembrane</keyword>
<keyword evidence="5 7" id="KW-1133">Transmembrane helix</keyword>
<accession>A0A0K1PCH6</accession>
<keyword evidence="9" id="KW-1185">Reference proteome</keyword>
<sequence>MPALLVRLFVGYFFVETGLGKVQNLGAMAKRFADWGVPAPAFSATISGYTELIGGALIVLGLLTRIVSIPMIINMVVAIVAVKMKQVTSLDDFVELDEPLYALSFLWLIFTGPGKISLDHLLLRLWKRKASIAS</sequence>
<evidence type="ECO:0000256" key="5">
    <source>
        <dbReference type="ARBA" id="ARBA00022989"/>
    </source>
</evidence>
<evidence type="ECO:0000256" key="7">
    <source>
        <dbReference type="SAM" id="Phobius"/>
    </source>
</evidence>
<comment type="subcellular location">
    <subcellularLocation>
        <location evidence="1">Cell membrane</location>
        <topology evidence="1">Multi-pass membrane protein</topology>
    </subcellularLocation>
</comment>
<feature type="transmembrane region" description="Helical" evidence="7">
    <location>
        <begin position="52"/>
        <end position="80"/>
    </location>
</feature>
<organism evidence="8 9">
    <name type="scientific">Vulgatibacter incomptus</name>
    <dbReference type="NCBI Taxonomy" id="1391653"/>
    <lineage>
        <taxon>Bacteria</taxon>
        <taxon>Pseudomonadati</taxon>
        <taxon>Myxococcota</taxon>
        <taxon>Myxococcia</taxon>
        <taxon>Myxococcales</taxon>
        <taxon>Cystobacterineae</taxon>
        <taxon>Vulgatibacteraceae</taxon>
        <taxon>Vulgatibacter</taxon>
    </lineage>
</organism>
<evidence type="ECO:0000256" key="3">
    <source>
        <dbReference type="ARBA" id="ARBA00022475"/>
    </source>
</evidence>
<dbReference type="KEGG" id="vin:AKJ08_1211"/>
<evidence type="ECO:0000256" key="4">
    <source>
        <dbReference type="ARBA" id="ARBA00022692"/>
    </source>
</evidence>
<dbReference type="AlphaFoldDB" id="A0A0K1PCH6"/>
<dbReference type="Pfam" id="PF07681">
    <property type="entry name" value="DoxX"/>
    <property type="match status" value="1"/>
</dbReference>
<keyword evidence="6 7" id="KW-0472">Membrane</keyword>
<feature type="transmembrane region" description="Helical" evidence="7">
    <location>
        <begin position="100"/>
        <end position="118"/>
    </location>
</feature>
<dbReference type="GO" id="GO:0005886">
    <property type="term" value="C:plasma membrane"/>
    <property type="evidence" value="ECO:0007669"/>
    <property type="project" value="UniProtKB-SubCell"/>
</dbReference>
<dbReference type="InterPro" id="IPR051907">
    <property type="entry name" value="DoxX-like_oxidoreductase"/>
</dbReference>
<reference evidence="8 9" key="1">
    <citation type="submission" date="2015-08" db="EMBL/GenBank/DDBJ databases">
        <authorList>
            <person name="Babu N.S."/>
            <person name="Beckwith C.J."/>
            <person name="Beseler K.G."/>
            <person name="Brison A."/>
            <person name="Carone J.V."/>
            <person name="Caskin T.P."/>
            <person name="Diamond M."/>
            <person name="Durham M.E."/>
            <person name="Foxe J.M."/>
            <person name="Go M."/>
            <person name="Henderson B.A."/>
            <person name="Jones I.B."/>
            <person name="McGettigan J.A."/>
            <person name="Micheletti S.J."/>
            <person name="Nasrallah M.E."/>
            <person name="Ortiz D."/>
            <person name="Piller C.R."/>
            <person name="Privatt S.R."/>
            <person name="Schneider S.L."/>
            <person name="Sharp S."/>
            <person name="Smith T.C."/>
            <person name="Stanton J.D."/>
            <person name="Ullery H.E."/>
            <person name="Wilson R.J."/>
            <person name="Serrano M.G."/>
            <person name="Buck G."/>
            <person name="Lee V."/>
            <person name="Wang Y."/>
            <person name="Carvalho R."/>
            <person name="Voegtly L."/>
            <person name="Shi R."/>
            <person name="Duckworth R."/>
            <person name="Johnson A."/>
            <person name="Loviza R."/>
            <person name="Walstead R."/>
            <person name="Shah Z."/>
            <person name="Kiflezghi M."/>
            <person name="Wade K."/>
            <person name="Ball S.L."/>
            <person name="Bradley K.W."/>
            <person name="Asai D.J."/>
            <person name="Bowman C.A."/>
            <person name="Russell D.A."/>
            <person name="Pope W.H."/>
            <person name="Jacobs-Sera D."/>
            <person name="Hendrix R.W."/>
            <person name="Hatfull G.F."/>
        </authorList>
    </citation>
    <scope>NUCLEOTIDE SEQUENCE [LARGE SCALE GENOMIC DNA]</scope>
    <source>
        <strain evidence="8 9">DSM 27710</strain>
    </source>
</reference>
<dbReference type="RefSeq" id="WP_205624776.1">
    <property type="nucleotide sequence ID" value="NZ_CP012332.1"/>
</dbReference>